<organism evidence="4 5">
    <name type="scientific">Kitasatospora gansuensis</name>
    <dbReference type="NCBI Taxonomy" id="258050"/>
    <lineage>
        <taxon>Bacteria</taxon>
        <taxon>Bacillati</taxon>
        <taxon>Actinomycetota</taxon>
        <taxon>Actinomycetes</taxon>
        <taxon>Kitasatosporales</taxon>
        <taxon>Streptomycetaceae</taxon>
        <taxon>Kitasatospora</taxon>
    </lineage>
</organism>
<dbReference type="Proteomes" id="UP000573327">
    <property type="component" value="Unassembled WGS sequence"/>
</dbReference>
<feature type="compositionally biased region" description="Polar residues" evidence="1">
    <location>
        <begin position="266"/>
        <end position="276"/>
    </location>
</feature>
<feature type="compositionally biased region" description="Low complexity" evidence="1">
    <location>
        <begin position="277"/>
        <end position="287"/>
    </location>
</feature>
<dbReference type="AlphaFoldDB" id="A0A7W7S8P8"/>
<dbReference type="NCBIfam" id="NF033550">
    <property type="entry name" value="transpos_ISL3"/>
    <property type="match status" value="1"/>
</dbReference>
<reference evidence="4 5" key="1">
    <citation type="submission" date="2020-08" db="EMBL/GenBank/DDBJ databases">
        <title>Sequencing the genomes of 1000 actinobacteria strains.</title>
        <authorList>
            <person name="Klenk H.-P."/>
        </authorList>
    </citation>
    <scope>NUCLEOTIDE SEQUENCE [LARGE SCALE GENOMIC DNA]</scope>
    <source>
        <strain evidence="4 5">DSM 44786</strain>
    </source>
</reference>
<name>A0A7W7S8P8_9ACTN</name>
<dbReference type="InterPro" id="IPR002560">
    <property type="entry name" value="Transposase_DDE"/>
</dbReference>
<evidence type="ECO:0000256" key="1">
    <source>
        <dbReference type="SAM" id="MobiDB-lite"/>
    </source>
</evidence>
<dbReference type="Pfam" id="PF01610">
    <property type="entry name" value="DDE_Tnp_ISL3"/>
    <property type="match status" value="1"/>
</dbReference>
<feature type="region of interest" description="Disordered" evidence="1">
    <location>
        <begin position="252"/>
        <end position="287"/>
    </location>
</feature>
<sequence>MEELLPQLAAVRVEAGDGPLRIAARTLDGAPVVCPGCGRASGRVHSRYVRRVADEAVGGRPMVIDLSVRRLYCENAGCSRATFVEQVAGLTRRYQRRTPALQRVVEAVGSALAGSAGARLLEFLGHAISSTSVLSCLMRMDLPARSAPRVVGVDEFALRKGHRYATILIDAVTGERIDVLPDRKVATVARWLREHSDVRVVCRDGAGTFAQAATEADPTLVQVADRWHLWHGLAEAVPKEVAAHSSCWAKAGPPLREGNAPPTPANAGSRSTGSWTRASACSSARAA</sequence>
<evidence type="ECO:0000313" key="4">
    <source>
        <dbReference type="EMBL" id="MBB4945966.1"/>
    </source>
</evidence>
<comment type="caution">
    <text evidence="4">The sequence shown here is derived from an EMBL/GenBank/DDBJ whole genome shotgun (WGS) entry which is preliminary data.</text>
</comment>
<dbReference type="PANTHER" id="PTHR33498">
    <property type="entry name" value="TRANSPOSASE FOR INSERTION SEQUENCE ELEMENT IS1557"/>
    <property type="match status" value="1"/>
</dbReference>
<dbReference type="InterPro" id="IPR047951">
    <property type="entry name" value="Transpos_ISL3"/>
</dbReference>
<keyword evidence="5" id="KW-1185">Reference proteome</keyword>
<evidence type="ECO:0000313" key="5">
    <source>
        <dbReference type="Proteomes" id="UP000573327"/>
    </source>
</evidence>
<evidence type="ECO:0000259" key="3">
    <source>
        <dbReference type="Pfam" id="PF14690"/>
    </source>
</evidence>
<protein>
    <submittedName>
        <fullName evidence="4">Transposase</fullName>
    </submittedName>
</protein>
<feature type="domain" description="Transposase IS204/IS1001/IS1096/IS1165 DDE" evidence="2">
    <location>
        <begin position="151"/>
        <end position="237"/>
    </location>
</feature>
<dbReference type="InterPro" id="IPR029261">
    <property type="entry name" value="Transposase_Znf"/>
</dbReference>
<evidence type="ECO:0000259" key="2">
    <source>
        <dbReference type="Pfam" id="PF01610"/>
    </source>
</evidence>
<gene>
    <name evidence="4" type="ORF">F4556_001501</name>
</gene>
<dbReference type="EMBL" id="JACHJR010000001">
    <property type="protein sequence ID" value="MBB4945966.1"/>
    <property type="molecule type" value="Genomic_DNA"/>
</dbReference>
<feature type="domain" description="Transposase IS204/IS1001/IS1096/IS1165 zinc-finger" evidence="3">
    <location>
        <begin position="31"/>
        <end position="75"/>
    </location>
</feature>
<accession>A0A7W7S8P8</accession>
<dbReference type="PANTHER" id="PTHR33498:SF1">
    <property type="entry name" value="TRANSPOSASE FOR INSERTION SEQUENCE ELEMENT IS1557"/>
    <property type="match status" value="1"/>
</dbReference>
<proteinExistence type="predicted"/>
<dbReference type="Pfam" id="PF14690">
    <property type="entry name" value="Zn_ribbon_ISL3"/>
    <property type="match status" value="1"/>
</dbReference>